<feature type="binding site" evidence="5">
    <location>
        <begin position="192"/>
        <end position="195"/>
    </location>
    <ligand>
        <name>substrate</name>
    </ligand>
</feature>
<evidence type="ECO:0000256" key="5">
    <source>
        <dbReference type="HAMAP-Rule" id="MF_02126"/>
    </source>
</evidence>
<feature type="binding site" evidence="5">
    <location>
        <position position="192"/>
    </location>
    <ligand>
        <name>S-adenosyl-L-methionine</name>
        <dbReference type="ChEBI" id="CHEBI:59789"/>
    </ligand>
</feature>
<dbReference type="InterPro" id="IPR040758">
    <property type="entry name" value="PrmC_N"/>
</dbReference>
<dbReference type="HOGENOM" id="CLU_018398_3_2_9"/>
<dbReference type="Pfam" id="PF05175">
    <property type="entry name" value="MTS"/>
    <property type="match status" value="1"/>
</dbReference>
<keyword evidence="3 5" id="KW-0949">S-adenosyl-L-methionine</keyword>
<evidence type="ECO:0000256" key="1">
    <source>
        <dbReference type="ARBA" id="ARBA00022603"/>
    </source>
</evidence>
<evidence type="ECO:0000259" key="7">
    <source>
        <dbReference type="Pfam" id="PF17827"/>
    </source>
</evidence>
<dbReference type="SUPFAM" id="SSF53335">
    <property type="entry name" value="S-adenosyl-L-methionine-dependent methyltransferases"/>
    <property type="match status" value="1"/>
</dbReference>
<organism evidence="8 9">
    <name type="scientific">Bacillus smithii 7_3_47FAA</name>
    <dbReference type="NCBI Taxonomy" id="665952"/>
    <lineage>
        <taxon>Bacteria</taxon>
        <taxon>Bacillati</taxon>
        <taxon>Bacillota</taxon>
        <taxon>Bacilli</taxon>
        <taxon>Bacillales</taxon>
        <taxon>Bacillaceae</taxon>
        <taxon>Bacillus</taxon>
    </lineage>
</organism>
<dbReference type="HAMAP" id="MF_02126">
    <property type="entry name" value="RF_methyltr_PrmC"/>
    <property type="match status" value="1"/>
</dbReference>
<dbReference type="InterPro" id="IPR007848">
    <property type="entry name" value="Small_mtfrase_dom"/>
</dbReference>
<proteinExistence type="inferred from homology"/>
<evidence type="ECO:0000256" key="3">
    <source>
        <dbReference type="ARBA" id="ARBA00022691"/>
    </source>
</evidence>
<dbReference type="InterPro" id="IPR029063">
    <property type="entry name" value="SAM-dependent_MTases_sf"/>
</dbReference>
<evidence type="ECO:0000259" key="6">
    <source>
        <dbReference type="Pfam" id="PF05175"/>
    </source>
</evidence>
<evidence type="ECO:0000313" key="9">
    <source>
        <dbReference type="Proteomes" id="UP000011747"/>
    </source>
</evidence>
<accession>G9QJA3</accession>
<dbReference type="PANTHER" id="PTHR18895">
    <property type="entry name" value="HEMK METHYLTRANSFERASE"/>
    <property type="match status" value="1"/>
</dbReference>
<dbReference type="PATRIC" id="fig|665952.3.peg.1057"/>
<protein>
    <recommendedName>
        <fullName evidence="5">Release factor glutamine methyltransferase</fullName>
        <shortName evidence="5">RF MTase</shortName>
        <ecNumber evidence="5">2.1.1.297</ecNumber>
    </recommendedName>
    <alternativeName>
        <fullName evidence="5">N5-glutamine methyltransferase PrmC</fullName>
    </alternativeName>
    <alternativeName>
        <fullName evidence="5">Protein-(glutamine-N5) MTase PrmC</fullName>
    </alternativeName>
    <alternativeName>
        <fullName evidence="5">Protein-glutamine N-methyltransferase PrmC</fullName>
    </alternativeName>
</protein>
<dbReference type="CDD" id="cd02440">
    <property type="entry name" value="AdoMet_MTases"/>
    <property type="match status" value="1"/>
</dbReference>
<dbReference type="Gene3D" id="3.40.50.150">
    <property type="entry name" value="Vaccinia Virus protein VP39"/>
    <property type="match status" value="1"/>
</dbReference>
<comment type="caution">
    <text evidence="5">Lacks conserved residue(s) required for the propagation of feature annotation.</text>
</comment>
<feature type="binding site" evidence="5">
    <location>
        <position position="148"/>
    </location>
    <ligand>
        <name>S-adenosyl-L-methionine</name>
        <dbReference type="ChEBI" id="CHEBI:59789"/>
    </ligand>
</feature>
<feature type="domain" description="Release factor glutamine methyltransferase N-terminal" evidence="7">
    <location>
        <begin position="8"/>
        <end position="76"/>
    </location>
</feature>
<dbReference type="GO" id="GO:0102559">
    <property type="term" value="F:peptide chain release factor N(5)-glutamine methyltransferase activity"/>
    <property type="evidence" value="ECO:0007669"/>
    <property type="project" value="UniProtKB-EC"/>
</dbReference>
<dbReference type="InterPro" id="IPR004556">
    <property type="entry name" value="HemK-like"/>
</dbReference>
<dbReference type="Gene3D" id="1.10.8.10">
    <property type="entry name" value="DNA helicase RuvA subunit, C-terminal domain"/>
    <property type="match status" value="1"/>
</dbReference>
<dbReference type="GO" id="GO:0032259">
    <property type="term" value="P:methylation"/>
    <property type="evidence" value="ECO:0007669"/>
    <property type="project" value="UniProtKB-KW"/>
</dbReference>
<comment type="catalytic activity">
    <reaction evidence="4 5">
        <text>L-glutaminyl-[peptide chain release factor] + S-adenosyl-L-methionine = N(5)-methyl-L-glutaminyl-[peptide chain release factor] + S-adenosyl-L-homocysteine + H(+)</text>
        <dbReference type="Rhea" id="RHEA:42896"/>
        <dbReference type="Rhea" id="RHEA-COMP:10271"/>
        <dbReference type="Rhea" id="RHEA-COMP:10272"/>
        <dbReference type="ChEBI" id="CHEBI:15378"/>
        <dbReference type="ChEBI" id="CHEBI:30011"/>
        <dbReference type="ChEBI" id="CHEBI:57856"/>
        <dbReference type="ChEBI" id="CHEBI:59789"/>
        <dbReference type="ChEBI" id="CHEBI:61891"/>
        <dbReference type="EC" id="2.1.1.297"/>
    </reaction>
</comment>
<dbReference type="PROSITE" id="PS00092">
    <property type="entry name" value="N6_MTASE"/>
    <property type="match status" value="1"/>
</dbReference>
<keyword evidence="9" id="KW-1185">Reference proteome</keyword>
<dbReference type="Pfam" id="PF17827">
    <property type="entry name" value="PrmC_N"/>
    <property type="match status" value="1"/>
</dbReference>
<dbReference type="Proteomes" id="UP000011747">
    <property type="component" value="Unassembled WGS sequence"/>
</dbReference>
<feature type="domain" description="Methyltransferase small" evidence="6">
    <location>
        <begin position="117"/>
        <end position="196"/>
    </location>
</feature>
<keyword evidence="2 5" id="KW-0808">Transferase</keyword>
<dbReference type="InterPro" id="IPR002052">
    <property type="entry name" value="DNA_methylase_N6_adenine_CS"/>
</dbReference>
<name>G9QJA3_9BACI</name>
<evidence type="ECO:0000256" key="4">
    <source>
        <dbReference type="ARBA" id="ARBA00048391"/>
    </source>
</evidence>
<reference evidence="8 9" key="1">
    <citation type="submission" date="2011-09" db="EMBL/GenBank/DDBJ databases">
        <title>The Genome Sequence of Bacillus smithii 7_3_47FAA.</title>
        <authorList>
            <consortium name="The Broad Institute Genome Sequencing Platform"/>
            <person name="Earl A."/>
            <person name="Ward D."/>
            <person name="Feldgarden M."/>
            <person name="Gevers D."/>
            <person name="Daigneault M."/>
            <person name="Strauss J."/>
            <person name="Allen-Vercoe E."/>
            <person name="Young S.K."/>
            <person name="Zeng Q."/>
            <person name="Gargeya S."/>
            <person name="Fitzgerald M."/>
            <person name="Haas B."/>
            <person name="Abouelleil A."/>
            <person name="Alvarado L."/>
            <person name="Arachchi H.M."/>
            <person name="Berlin A."/>
            <person name="Brown A."/>
            <person name="Chapman S.B."/>
            <person name="Chen Z."/>
            <person name="Dunbar C."/>
            <person name="Freedman E."/>
            <person name="Gearin G."/>
            <person name="Goldberg J."/>
            <person name="Griggs A."/>
            <person name="Gujja S."/>
            <person name="Heiman D."/>
            <person name="Howarth C."/>
            <person name="Larson L."/>
            <person name="Lui A."/>
            <person name="MacDonald P.J.P."/>
            <person name="Montmayeur A."/>
            <person name="Murphy C."/>
            <person name="Neiman D."/>
            <person name="Pearson M."/>
            <person name="Priest M."/>
            <person name="Roberts A."/>
            <person name="Saif S."/>
            <person name="Shea T."/>
            <person name="Shenoy N."/>
            <person name="Sisk P."/>
            <person name="Stolte C."/>
            <person name="Sykes S."/>
            <person name="Wortman J."/>
            <person name="Nusbaum C."/>
            <person name="Birren B."/>
        </authorList>
    </citation>
    <scope>NUCLEOTIDE SEQUENCE [LARGE SCALE GENOMIC DNA]</scope>
    <source>
        <strain evidence="8 9">7_3_47FAA</strain>
    </source>
</reference>
<sequence length="290" mass="32693">MAGWKLYEALNWASSFLKEHKRDQNAGEILLMHVMKMDRAKLLANLRTDLSRKEQEQFVDWVHRHSEGVPVQYLVGSEEFFGRTFVVNEHVLIPRPETEELVYYALKRMSVLFDGKKGLTIADIGTGSGAIAVTVKLERPDCIVYGVDISRPSLDVAIQNGNRLRADVQWVEGDLLTPFIDKGIKLDVILSNPPYIPLAEKDLLADVVKDHEPELALFGGQDGLDLYRRFCTQLPLVLKEQALVGFEVGAGQGQAVADMLKKVFPKGDIQVVFDINGKDRMVFMEMKNHQ</sequence>
<dbReference type="NCBIfam" id="TIGR03534">
    <property type="entry name" value="RF_mod_PrmC"/>
    <property type="match status" value="1"/>
</dbReference>
<evidence type="ECO:0000256" key="2">
    <source>
        <dbReference type="ARBA" id="ARBA00022679"/>
    </source>
</evidence>
<dbReference type="InterPro" id="IPR019874">
    <property type="entry name" value="RF_methyltr_PrmC"/>
</dbReference>
<comment type="function">
    <text evidence="5">Methylates the class 1 translation termination release factors RF1/PrfA and RF2/PrfB on the glutamine residue of the universally conserved GGQ motif.</text>
</comment>
<gene>
    <name evidence="5" type="primary">prmC</name>
    <name evidence="8" type="ORF">HMPREF1015_02551</name>
</gene>
<dbReference type="EMBL" id="ACWF01000054">
    <property type="protein sequence ID" value="EHL78769.1"/>
    <property type="molecule type" value="Genomic_DNA"/>
</dbReference>
<dbReference type="AlphaFoldDB" id="G9QJA3"/>
<dbReference type="GO" id="GO:0003676">
    <property type="term" value="F:nucleic acid binding"/>
    <property type="evidence" value="ECO:0007669"/>
    <property type="project" value="InterPro"/>
</dbReference>
<keyword evidence="1 5" id="KW-0489">Methyltransferase</keyword>
<comment type="similarity">
    <text evidence="5">Belongs to the protein N5-glutamine methyltransferase family. PrmC subfamily.</text>
</comment>
<dbReference type="NCBIfam" id="TIGR00536">
    <property type="entry name" value="hemK_fam"/>
    <property type="match status" value="1"/>
</dbReference>
<dbReference type="RefSeq" id="WP_003353359.1">
    <property type="nucleotide sequence ID" value="NZ_JH414746.1"/>
</dbReference>
<evidence type="ECO:0000313" key="8">
    <source>
        <dbReference type="EMBL" id="EHL78769.1"/>
    </source>
</evidence>
<comment type="caution">
    <text evidence="8">The sequence shown here is derived from an EMBL/GenBank/DDBJ whole genome shotgun (WGS) entry which is preliminary data.</text>
</comment>
<dbReference type="EC" id="2.1.1.297" evidence="5"/>
<dbReference type="InterPro" id="IPR050320">
    <property type="entry name" value="N5-glutamine_MTase"/>
</dbReference>
<feature type="binding site" evidence="5">
    <location>
        <begin position="125"/>
        <end position="129"/>
    </location>
    <ligand>
        <name>S-adenosyl-L-methionine</name>
        <dbReference type="ChEBI" id="CHEBI:59789"/>
    </ligand>
</feature>
<dbReference type="PANTHER" id="PTHR18895:SF74">
    <property type="entry name" value="MTRF1L RELEASE FACTOR GLUTAMINE METHYLTRANSFERASE"/>
    <property type="match status" value="1"/>
</dbReference>